<evidence type="ECO:0000313" key="2">
    <source>
        <dbReference type="EMBL" id="KGT74185.1"/>
    </source>
</evidence>
<name>A0A0A3XIN0_BRAJP</name>
<dbReference type="Proteomes" id="UP000030377">
    <property type="component" value="Unassembled WGS sequence"/>
</dbReference>
<dbReference type="SUPFAM" id="SSF51182">
    <property type="entry name" value="RmlC-like cupins"/>
    <property type="match status" value="1"/>
</dbReference>
<dbReference type="InterPro" id="IPR014710">
    <property type="entry name" value="RmlC-like_jellyroll"/>
</dbReference>
<dbReference type="EMBL" id="JRPN01000035">
    <property type="protein sequence ID" value="KGT74185.1"/>
    <property type="molecule type" value="Genomic_DNA"/>
</dbReference>
<dbReference type="PANTHER" id="PTHR36440">
    <property type="entry name" value="PUTATIVE (AFU_ORTHOLOGUE AFUA_8G07350)-RELATED"/>
    <property type="match status" value="1"/>
</dbReference>
<proteinExistence type="predicted"/>
<dbReference type="STRING" id="375.BKD09_RS01275"/>
<dbReference type="Gene3D" id="2.60.120.10">
    <property type="entry name" value="Jelly Rolls"/>
    <property type="match status" value="1"/>
</dbReference>
<protein>
    <recommendedName>
        <fullName evidence="1">Cupin type-2 domain-containing protein</fullName>
    </recommendedName>
</protein>
<dbReference type="InterPro" id="IPR053146">
    <property type="entry name" value="QDO-like"/>
</dbReference>
<organism evidence="2 3">
    <name type="scientific">Bradyrhizobium japonicum</name>
    <dbReference type="NCBI Taxonomy" id="375"/>
    <lineage>
        <taxon>Bacteria</taxon>
        <taxon>Pseudomonadati</taxon>
        <taxon>Pseudomonadota</taxon>
        <taxon>Alphaproteobacteria</taxon>
        <taxon>Hyphomicrobiales</taxon>
        <taxon>Nitrobacteraceae</taxon>
        <taxon>Bradyrhizobium</taxon>
    </lineage>
</organism>
<dbReference type="InterPro" id="IPR011051">
    <property type="entry name" value="RmlC_Cupin_sf"/>
</dbReference>
<feature type="domain" description="Cupin type-2" evidence="1">
    <location>
        <begin position="34"/>
        <end position="100"/>
    </location>
</feature>
<dbReference type="Pfam" id="PF07883">
    <property type="entry name" value="Cupin_2"/>
    <property type="match status" value="1"/>
</dbReference>
<evidence type="ECO:0000259" key="1">
    <source>
        <dbReference type="Pfam" id="PF07883"/>
    </source>
</evidence>
<accession>A0A0A3XIN0</accession>
<comment type="caution">
    <text evidence="2">The sequence shown here is derived from an EMBL/GenBank/DDBJ whole genome shotgun (WGS) entry which is preliminary data.</text>
</comment>
<dbReference type="InterPro" id="IPR013096">
    <property type="entry name" value="Cupin_2"/>
</dbReference>
<gene>
    <name evidence="2" type="ORF">MA20_39495</name>
</gene>
<dbReference type="RefSeq" id="WP_041960014.1">
    <property type="nucleotide sequence ID" value="NZ_JRPN01000035.1"/>
</dbReference>
<dbReference type="PANTHER" id="PTHR36440:SF1">
    <property type="entry name" value="PUTATIVE (AFU_ORTHOLOGUE AFUA_8G07350)-RELATED"/>
    <property type="match status" value="1"/>
</dbReference>
<sequence length="144" mass="16076">MQSVITTKFETTEFAGLTTRIINPQESPFTVLDMTIKPGFGAPAHISEEEDKLFVLLEGQVKYLVGDRTEVAGPGSRILVPRGVVHGFTNEGPADARHILVSTPRRHEEFFRDLHRIPEPREQHMDMLPTIAARNGQRIVGPLP</sequence>
<dbReference type="AlphaFoldDB" id="A0A0A3XIN0"/>
<evidence type="ECO:0000313" key="3">
    <source>
        <dbReference type="Proteomes" id="UP000030377"/>
    </source>
</evidence>
<reference evidence="2 3" key="1">
    <citation type="submission" date="2014-09" db="EMBL/GenBank/DDBJ databases">
        <title>Draft genome of Bradyrhizobium japonicum Is-34.</title>
        <authorList>
            <person name="Tsurumaru H."/>
            <person name="Yamakawa T."/>
            <person name="Hashimoto S."/>
            <person name="Okizaki K."/>
            <person name="Kanesaki Y."/>
            <person name="Yoshikawa H."/>
            <person name="Yajima S."/>
        </authorList>
    </citation>
    <scope>NUCLEOTIDE SEQUENCE [LARGE SCALE GENOMIC DNA]</scope>
    <source>
        <strain evidence="2 3">Is-34</strain>
    </source>
</reference>